<organism evidence="2 3">
    <name type="scientific">Gigaspora rosea</name>
    <dbReference type="NCBI Taxonomy" id="44941"/>
    <lineage>
        <taxon>Eukaryota</taxon>
        <taxon>Fungi</taxon>
        <taxon>Fungi incertae sedis</taxon>
        <taxon>Mucoromycota</taxon>
        <taxon>Glomeromycotina</taxon>
        <taxon>Glomeromycetes</taxon>
        <taxon>Diversisporales</taxon>
        <taxon>Gigasporaceae</taxon>
        <taxon>Gigaspora</taxon>
    </lineage>
</organism>
<dbReference type="PROSITE" id="PS50011">
    <property type="entry name" value="PROTEIN_KINASE_DOM"/>
    <property type="match status" value="1"/>
</dbReference>
<dbReference type="AlphaFoldDB" id="A0A397VWQ8"/>
<evidence type="ECO:0000259" key="1">
    <source>
        <dbReference type="PROSITE" id="PS50011"/>
    </source>
</evidence>
<dbReference type="EMBL" id="QKWP01000142">
    <property type="protein sequence ID" value="RIB26251.1"/>
    <property type="molecule type" value="Genomic_DNA"/>
</dbReference>
<dbReference type="SUPFAM" id="SSF56112">
    <property type="entry name" value="Protein kinase-like (PK-like)"/>
    <property type="match status" value="1"/>
</dbReference>
<feature type="domain" description="Protein kinase" evidence="1">
    <location>
        <begin position="1"/>
        <end position="156"/>
    </location>
</feature>
<proteinExistence type="predicted"/>
<dbReference type="OrthoDB" id="635774at2759"/>
<dbReference type="InterPro" id="IPR011009">
    <property type="entry name" value="Kinase-like_dom_sf"/>
</dbReference>
<dbReference type="InterPro" id="IPR000719">
    <property type="entry name" value="Prot_kinase_dom"/>
</dbReference>
<evidence type="ECO:0000313" key="3">
    <source>
        <dbReference type="Proteomes" id="UP000266673"/>
    </source>
</evidence>
<dbReference type="Pfam" id="PF07714">
    <property type="entry name" value="PK_Tyr_Ser-Thr"/>
    <property type="match status" value="1"/>
</dbReference>
<evidence type="ECO:0000313" key="2">
    <source>
        <dbReference type="EMBL" id="RIB26251.1"/>
    </source>
</evidence>
<name>A0A397VWQ8_9GLOM</name>
<dbReference type="GO" id="GO:0004672">
    <property type="term" value="F:protein kinase activity"/>
    <property type="evidence" value="ECO:0007669"/>
    <property type="project" value="InterPro"/>
</dbReference>
<dbReference type="InterPro" id="IPR011990">
    <property type="entry name" value="TPR-like_helical_dom_sf"/>
</dbReference>
<protein>
    <recommendedName>
        <fullName evidence="1">Protein kinase domain-containing protein</fullName>
    </recommendedName>
</protein>
<keyword evidence="3" id="KW-1185">Reference proteome</keyword>
<reference evidence="2 3" key="1">
    <citation type="submission" date="2018-06" db="EMBL/GenBank/DDBJ databases">
        <title>Comparative genomics reveals the genomic features of Rhizophagus irregularis, R. cerebriforme, R. diaphanum and Gigaspora rosea, and their symbiotic lifestyle signature.</title>
        <authorList>
            <person name="Morin E."/>
            <person name="San Clemente H."/>
            <person name="Chen E.C.H."/>
            <person name="De La Providencia I."/>
            <person name="Hainaut M."/>
            <person name="Kuo A."/>
            <person name="Kohler A."/>
            <person name="Murat C."/>
            <person name="Tang N."/>
            <person name="Roy S."/>
            <person name="Loubradou J."/>
            <person name="Henrissat B."/>
            <person name="Grigoriev I.V."/>
            <person name="Corradi N."/>
            <person name="Roux C."/>
            <person name="Martin F.M."/>
        </authorList>
    </citation>
    <scope>NUCLEOTIDE SEQUENCE [LARGE SCALE GENOMIC DNA]</scope>
    <source>
        <strain evidence="2 3">DAOM 194757</strain>
    </source>
</reference>
<gene>
    <name evidence="2" type="ORF">C2G38_2163824</name>
</gene>
<accession>A0A397VWQ8</accession>
<dbReference type="Gene3D" id="1.25.40.10">
    <property type="entry name" value="Tetratricopeptide repeat domain"/>
    <property type="match status" value="1"/>
</dbReference>
<dbReference type="Gene3D" id="1.10.510.10">
    <property type="entry name" value="Transferase(Phosphotransferase) domain 1"/>
    <property type="match status" value="1"/>
</dbReference>
<comment type="caution">
    <text evidence="2">The sequence shown here is derived from an EMBL/GenBank/DDBJ whole genome shotgun (WGS) entry which is preliminary data.</text>
</comment>
<dbReference type="InterPro" id="IPR001245">
    <property type="entry name" value="Ser-Thr/Tyr_kinase_cat_dom"/>
</dbReference>
<sequence>MDKYEKTLDDLNKALEIKPNSETTLNDRGVTYQVMTRNEELLEGLNNINIKKCDKQSDFLNELKRYDVEKYGIETYGISYDPEKNRYMIIFDYAGKGNLGKYYTTLKLMQKVEILFLISDNLNHIHKQNYIHSDLYSEHKLIINDNSKNIEVKYKL</sequence>
<dbReference type="Proteomes" id="UP000266673">
    <property type="component" value="Unassembled WGS sequence"/>
</dbReference>
<dbReference type="GO" id="GO:0005524">
    <property type="term" value="F:ATP binding"/>
    <property type="evidence" value="ECO:0007669"/>
    <property type="project" value="InterPro"/>
</dbReference>